<dbReference type="EMBL" id="JARKIB010000616">
    <property type="protein sequence ID" value="KAJ7697114.1"/>
    <property type="molecule type" value="Genomic_DNA"/>
</dbReference>
<comment type="caution">
    <text evidence="1">The sequence shown here is derived from an EMBL/GenBank/DDBJ whole genome shotgun (WGS) entry which is preliminary data.</text>
</comment>
<dbReference type="EMBL" id="JARKIB010000166">
    <property type="protein sequence ID" value="KAJ7729361.1"/>
    <property type="molecule type" value="Genomic_DNA"/>
</dbReference>
<evidence type="ECO:0000313" key="3">
    <source>
        <dbReference type="Proteomes" id="UP001215598"/>
    </source>
</evidence>
<evidence type="ECO:0000313" key="1">
    <source>
        <dbReference type="EMBL" id="KAJ7697114.1"/>
    </source>
</evidence>
<protein>
    <submittedName>
        <fullName evidence="1">Uncharacterized protein</fullName>
    </submittedName>
</protein>
<evidence type="ECO:0000313" key="2">
    <source>
        <dbReference type="EMBL" id="KAJ7729361.1"/>
    </source>
</evidence>
<dbReference type="Proteomes" id="UP001215598">
    <property type="component" value="Unassembled WGS sequence"/>
</dbReference>
<proteinExistence type="predicted"/>
<gene>
    <name evidence="2" type="ORF">B0H16DRAFT_1587243</name>
    <name evidence="1" type="ORF">B0H16DRAFT_1646847</name>
</gene>
<keyword evidence="3" id="KW-1185">Reference proteome</keyword>
<name>A0AAD7DQ67_9AGAR</name>
<accession>A0AAD7DQ67</accession>
<reference evidence="1" key="1">
    <citation type="submission" date="2023-03" db="EMBL/GenBank/DDBJ databases">
        <title>Massive genome expansion in bonnet fungi (Mycena s.s.) driven by repeated elements and novel gene families across ecological guilds.</title>
        <authorList>
            <consortium name="Lawrence Berkeley National Laboratory"/>
            <person name="Harder C.B."/>
            <person name="Miyauchi S."/>
            <person name="Viragh M."/>
            <person name="Kuo A."/>
            <person name="Thoen E."/>
            <person name="Andreopoulos B."/>
            <person name="Lu D."/>
            <person name="Skrede I."/>
            <person name="Drula E."/>
            <person name="Henrissat B."/>
            <person name="Morin E."/>
            <person name="Kohler A."/>
            <person name="Barry K."/>
            <person name="LaButti K."/>
            <person name="Morin E."/>
            <person name="Salamov A."/>
            <person name="Lipzen A."/>
            <person name="Mereny Z."/>
            <person name="Hegedus B."/>
            <person name="Baldrian P."/>
            <person name="Stursova M."/>
            <person name="Weitz H."/>
            <person name="Taylor A."/>
            <person name="Grigoriev I.V."/>
            <person name="Nagy L.G."/>
            <person name="Martin F."/>
            <person name="Kauserud H."/>
        </authorList>
    </citation>
    <scope>NUCLEOTIDE SEQUENCE</scope>
    <source>
        <strain evidence="1">CBHHK182m</strain>
    </source>
</reference>
<sequence length="58" mass="6198">MKTLAYVQVITLIGIQAGDSEGELDPHGADFRGNPLGGLVYSTAFGTDNNSKEEENKK</sequence>
<organism evidence="1 3">
    <name type="scientific">Mycena metata</name>
    <dbReference type="NCBI Taxonomy" id="1033252"/>
    <lineage>
        <taxon>Eukaryota</taxon>
        <taxon>Fungi</taxon>
        <taxon>Dikarya</taxon>
        <taxon>Basidiomycota</taxon>
        <taxon>Agaricomycotina</taxon>
        <taxon>Agaricomycetes</taxon>
        <taxon>Agaricomycetidae</taxon>
        <taxon>Agaricales</taxon>
        <taxon>Marasmiineae</taxon>
        <taxon>Mycenaceae</taxon>
        <taxon>Mycena</taxon>
    </lineage>
</organism>
<dbReference type="AlphaFoldDB" id="A0AAD7DQ67"/>